<protein>
    <submittedName>
        <fullName evidence="2">17452_t:CDS:1</fullName>
    </submittedName>
</protein>
<feature type="non-terminal residue" evidence="2">
    <location>
        <position position="142"/>
    </location>
</feature>
<dbReference type="Proteomes" id="UP000789405">
    <property type="component" value="Unassembled WGS sequence"/>
</dbReference>
<reference evidence="2" key="1">
    <citation type="submission" date="2021-06" db="EMBL/GenBank/DDBJ databases">
        <authorList>
            <person name="Kallberg Y."/>
            <person name="Tangrot J."/>
            <person name="Rosling A."/>
        </authorList>
    </citation>
    <scope>NUCLEOTIDE SEQUENCE</scope>
    <source>
        <strain evidence="2">MA453B</strain>
    </source>
</reference>
<sequence>NSLKLQYQPSHILKINLKKVDHHSYTMKELVKGSLASNKRNSSKTKEQKSVNGSRRLATWCQNSGKTLFGLLQATTHNHRELDSLAKHYNTATTNKEKCLIGYNTAEDNFQKKDTNRDFIVSLMEVSYTNSTTLETGAKNST</sequence>
<name>A0A9N8ZJI9_9GLOM</name>
<proteinExistence type="predicted"/>
<dbReference type="EMBL" id="CAJVPY010000903">
    <property type="protein sequence ID" value="CAG8497882.1"/>
    <property type="molecule type" value="Genomic_DNA"/>
</dbReference>
<organism evidence="2 3">
    <name type="scientific">Dentiscutata erythropus</name>
    <dbReference type="NCBI Taxonomy" id="1348616"/>
    <lineage>
        <taxon>Eukaryota</taxon>
        <taxon>Fungi</taxon>
        <taxon>Fungi incertae sedis</taxon>
        <taxon>Mucoromycota</taxon>
        <taxon>Glomeromycotina</taxon>
        <taxon>Glomeromycetes</taxon>
        <taxon>Diversisporales</taxon>
        <taxon>Gigasporaceae</taxon>
        <taxon>Dentiscutata</taxon>
    </lineage>
</organism>
<feature type="region of interest" description="Disordered" evidence="1">
    <location>
        <begin position="32"/>
        <end position="54"/>
    </location>
</feature>
<feature type="non-terminal residue" evidence="2">
    <location>
        <position position="1"/>
    </location>
</feature>
<keyword evidence="3" id="KW-1185">Reference proteome</keyword>
<accession>A0A9N8ZJI9</accession>
<comment type="caution">
    <text evidence="2">The sequence shown here is derived from an EMBL/GenBank/DDBJ whole genome shotgun (WGS) entry which is preliminary data.</text>
</comment>
<evidence type="ECO:0000313" key="3">
    <source>
        <dbReference type="Proteomes" id="UP000789405"/>
    </source>
</evidence>
<evidence type="ECO:0000256" key="1">
    <source>
        <dbReference type="SAM" id="MobiDB-lite"/>
    </source>
</evidence>
<evidence type="ECO:0000313" key="2">
    <source>
        <dbReference type="EMBL" id="CAG8497882.1"/>
    </source>
</evidence>
<dbReference type="AlphaFoldDB" id="A0A9N8ZJI9"/>
<gene>
    <name evidence="2" type="ORF">DERYTH_LOCUS2745</name>
</gene>